<dbReference type="GO" id="GO:0016020">
    <property type="term" value="C:membrane"/>
    <property type="evidence" value="ECO:0007669"/>
    <property type="project" value="InterPro"/>
</dbReference>
<dbReference type="GO" id="GO:0005524">
    <property type="term" value="F:ATP binding"/>
    <property type="evidence" value="ECO:0007669"/>
    <property type="project" value="UniProtKB-KW"/>
</dbReference>
<dbReference type="Gene3D" id="3.40.50.300">
    <property type="entry name" value="P-loop containing nucleotide triphosphate hydrolases"/>
    <property type="match status" value="1"/>
</dbReference>
<name>X0SMQ6_9ZZZZ</name>
<accession>X0SMQ6</accession>
<dbReference type="GO" id="GO:0140359">
    <property type="term" value="F:ABC-type transporter activity"/>
    <property type="evidence" value="ECO:0007669"/>
    <property type="project" value="InterPro"/>
</dbReference>
<dbReference type="InterPro" id="IPR003439">
    <property type="entry name" value="ABC_transporter-like_ATP-bd"/>
</dbReference>
<dbReference type="PANTHER" id="PTHR46743">
    <property type="entry name" value="TEICHOIC ACIDS EXPORT ATP-BINDING PROTEIN TAGH"/>
    <property type="match status" value="1"/>
</dbReference>
<evidence type="ECO:0000256" key="1">
    <source>
        <dbReference type="ARBA" id="ARBA00005417"/>
    </source>
</evidence>
<keyword evidence="2" id="KW-0813">Transport</keyword>
<dbReference type="Pfam" id="PF00005">
    <property type="entry name" value="ABC_tran"/>
    <property type="match status" value="1"/>
</dbReference>
<gene>
    <name evidence="6" type="ORF">S01H1_13598</name>
</gene>
<dbReference type="PANTHER" id="PTHR46743:SF2">
    <property type="entry name" value="TEICHOIC ACIDS EXPORT ATP-BINDING PROTEIN TAGH"/>
    <property type="match status" value="1"/>
</dbReference>
<evidence type="ECO:0000313" key="6">
    <source>
        <dbReference type="EMBL" id="GAF77152.1"/>
    </source>
</evidence>
<evidence type="ECO:0000256" key="4">
    <source>
        <dbReference type="ARBA" id="ARBA00022840"/>
    </source>
</evidence>
<feature type="non-terminal residue" evidence="6">
    <location>
        <position position="296"/>
    </location>
</feature>
<feature type="domain" description="ABC transporter" evidence="5">
    <location>
        <begin position="10"/>
        <end position="250"/>
    </location>
</feature>
<evidence type="ECO:0000256" key="3">
    <source>
        <dbReference type="ARBA" id="ARBA00022741"/>
    </source>
</evidence>
<dbReference type="SMART" id="SM00382">
    <property type="entry name" value="AAA"/>
    <property type="match status" value="1"/>
</dbReference>
<dbReference type="InterPro" id="IPR003593">
    <property type="entry name" value="AAA+_ATPase"/>
</dbReference>
<dbReference type="InterPro" id="IPR015860">
    <property type="entry name" value="ABC_transpr_TagH-like"/>
</dbReference>
<sequence length="296" mass="32332">MGSVSVTNAIEIENLGKKYYYLEQKKRALLGIVGGVKHLKREFWALKDVTFEVPKGVVAGIVGPNGAGKSTLLKIIAGIVRPDTGTVRTSGRVGALLELGIGFHPELNGYENIFLNGSLLGIPREEIKANLHNIIEFSGISEYLEMPVKYYSSGMEVRLGFSIAANINPDIILIDEVFAVGDAEFQQKCFKKIRQLLAAGKTMVLVSHQLPTAMVLCEKLAWLDSGLLLRFGDAHEVGKEYRKSVYKSILKDKLAGGLCVGDEPYGSDSQAAIRVVRVELFDDQGRQIDFATTGEA</sequence>
<dbReference type="AlphaFoldDB" id="X0SMQ6"/>
<protein>
    <recommendedName>
        <fullName evidence="5">ABC transporter domain-containing protein</fullName>
    </recommendedName>
</protein>
<dbReference type="SUPFAM" id="SSF52540">
    <property type="entry name" value="P-loop containing nucleoside triphosphate hydrolases"/>
    <property type="match status" value="1"/>
</dbReference>
<evidence type="ECO:0000259" key="5">
    <source>
        <dbReference type="PROSITE" id="PS50893"/>
    </source>
</evidence>
<evidence type="ECO:0000256" key="2">
    <source>
        <dbReference type="ARBA" id="ARBA00022448"/>
    </source>
</evidence>
<dbReference type="GO" id="GO:0016887">
    <property type="term" value="F:ATP hydrolysis activity"/>
    <property type="evidence" value="ECO:0007669"/>
    <property type="project" value="InterPro"/>
</dbReference>
<comment type="similarity">
    <text evidence="1">Belongs to the ABC transporter superfamily.</text>
</comment>
<proteinExistence type="inferred from homology"/>
<dbReference type="InterPro" id="IPR050683">
    <property type="entry name" value="Bact_Polysacc_Export_ATP-bd"/>
</dbReference>
<dbReference type="PROSITE" id="PS50893">
    <property type="entry name" value="ABC_TRANSPORTER_2"/>
    <property type="match status" value="1"/>
</dbReference>
<dbReference type="InterPro" id="IPR027417">
    <property type="entry name" value="P-loop_NTPase"/>
</dbReference>
<organism evidence="6">
    <name type="scientific">marine sediment metagenome</name>
    <dbReference type="NCBI Taxonomy" id="412755"/>
    <lineage>
        <taxon>unclassified sequences</taxon>
        <taxon>metagenomes</taxon>
        <taxon>ecological metagenomes</taxon>
    </lineage>
</organism>
<dbReference type="CDD" id="cd03220">
    <property type="entry name" value="ABC_KpsT_Wzt"/>
    <property type="match status" value="1"/>
</dbReference>
<keyword evidence="4" id="KW-0067">ATP-binding</keyword>
<comment type="caution">
    <text evidence="6">The sequence shown here is derived from an EMBL/GenBank/DDBJ whole genome shotgun (WGS) entry which is preliminary data.</text>
</comment>
<dbReference type="EMBL" id="BARS01007023">
    <property type="protein sequence ID" value="GAF77152.1"/>
    <property type="molecule type" value="Genomic_DNA"/>
</dbReference>
<reference evidence="6" key="1">
    <citation type="journal article" date="2014" name="Front. Microbiol.">
        <title>High frequency of phylogenetically diverse reductive dehalogenase-homologous genes in deep subseafloor sedimentary metagenomes.</title>
        <authorList>
            <person name="Kawai M."/>
            <person name="Futagami T."/>
            <person name="Toyoda A."/>
            <person name="Takaki Y."/>
            <person name="Nishi S."/>
            <person name="Hori S."/>
            <person name="Arai W."/>
            <person name="Tsubouchi T."/>
            <person name="Morono Y."/>
            <person name="Uchiyama I."/>
            <person name="Ito T."/>
            <person name="Fujiyama A."/>
            <person name="Inagaki F."/>
            <person name="Takami H."/>
        </authorList>
    </citation>
    <scope>NUCLEOTIDE SEQUENCE</scope>
    <source>
        <strain evidence="6">Expedition CK06-06</strain>
    </source>
</reference>
<keyword evidence="3" id="KW-0547">Nucleotide-binding</keyword>